<dbReference type="InterPro" id="IPR001849">
    <property type="entry name" value="PH_domain"/>
</dbReference>
<dbReference type="RefSeq" id="XP_024667045.1">
    <property type="nucleotide sequence ID" value="XM_024811277.1"/>
</dbReference>
<dbReference type="CDD" id="cd00160">
    <property type="entry name" value="RhoGEF"/>
    <property type="match status" value="1"/>
</dbReference>
<feature type="domain" description="PB1" evidence="4">
    <location>
        <begin position="750"/>
        <end position="833"/>
    </location>
</feature>
<protein>
    <submittedName>
        <fullName evidence="5">Rho guanine nucleotide exchange factor scd1</fullName>
    </submittedName>
</protein>
<comment type="caution">
    <text evidence="5">The sequence shown here is derived from an EMBL/GenBank/DDBJ whole genome shotgun (WGS) entry which is preliminary data.</text>
</comment>
<organism evidence="5 6">
    <name type="scientific">Wickerhamiella sorbophila</name>
    <dbReference type="NCBI Taxonomy" id="45607"/>
    <lineage>
        <taxon>Eukaryota</taxon>
        <taxon>Fungi</taxon>
        <taxon>Dikarya</taxon>
        <taxon>Ascomycota</taxon>
        <taxon>Saccharomycotina</taxon>
        <taxon>Dipodascomycetes</taxon>
        <taxon>Dipodascales</taxon>
        <taxon>Trichomonascaceae</taxon>
        <taxon>Wickerhamiella</taxon>
    </lineage>
</organism>
<dbReference type="InterPro" id="IPR010481">
    <property type="entry name" value="Cdc24/Scd1_N"/>
</dbReference>
<dbReference type="Pfam" id="PF00621">
    <property type="entry name" value="RhoGEF"/>
    <property type="match status" value="1"/>
</dbReference>
<dbReference type="SMART" id="SM00233">
    <property type="entry name" value="PH"/>
    <property type="match status" value="1"/>
</dbReference>
<dbReference type="Gene3D" id="1.20.900.10">
    <property type="entry name" value="Dbl homology (DH) domain"/>
    <property type="match status" value="1"/>
</dbReference>
<feature type="region of interest" description="Disordered" evidence="1">
    <location>
        <begin position="659"/>
        <end position="686"/>
    </location>
</feature>
<evidence type="ECO:0000259" key="2">
    <source>
        <dbReference type="PROSITE" id="PS50003"/>
    </source>
</evidence>
<name>A0A2T0FQ47_9ASCO</name>
<dbReference type="InterPro" id="IPR000270">
    <property type="entry name" value="PB1_dom"/>
</dbReference>
<dbReference type="PROSITE" id="PS50003">
    <property type="entry name" value="PH_DOMAIN"/>
    <property type="match status" value="1"/>
</dbReference>
<dbReference type="SUPFAM" id="SSF50729">
    <property type="entry name" value="PH domain-like"/>
    <property type="match status" value="1"/>
</dbReference>
<feature type="domain" description="DH" evidence="3">
    <location>
        <begin position="239"/>
        <end position="412"/>
    </location>
</feature>
<feature type="compositionally biased region" description="Low complexity" evidence="1">
    <location>
        <begin position="670"/>
        <end position="686"/>
    </location>
</feature>
<accession>A0A2T0FQ47</accession>
<dbReference type="STRING" id="45607.A0A2T0FQ47"/>
<dbReference type="PROSITE" id="PS51745">
    <property type="entry name" value="PB1"/>
    <property type="match status" value="1"/>
</dbReference>
<evidence type="ECO:0000259" key="3">
    <source>
        <dbReference type="PROSITE" id="PS50010"/>
    </source>
</evidence>
<dbReference type="CDD" id="cd05992">
    <property type="entry name" value="PB1"/>
    <property type="match status" value="1"/>
</dbReference>
<reference evidence="5 6" key="1">
    <citation type="submission" date="2017-04" db="EMBL/GenBank/DDBJ databases">
        <title>Genome sequencing of [Candida] sorbophila.</title>
        <authorList>
            <person name="Ahn J.O."/>
        </authorList>
    </citation>
    <scope>NUCLEOTIDE SEQUENCE [LARGE SCALE GENOMIC DNA]</scope>
    <source>
        <strain evidence="5 6">DS02</strain>
    </source>
</reference>
<dbReference type="Gene3D" id="3.10.20.90">
    <property type="entry name" value="Phosphatidylinositol 3-kinase Catalytic Subunit, Chain A, domain 1"/>
    <property type="match status" value="1"/>
</dbReference>
<keyword evidence="6" id="KW-1185">Reference proteome</keyword>
<dbReference type="InterPro" id="IPR053026">
    <property type="entry name" value="CDC42_GEF"/>
</dbReference>
<dbReference type="EMBL" id="NDIQ01000022">
    <property type="protein sequence ID" value="PRT57100.1"/>
    <property type="molecule type" value="Genomic_DNA"/>
</dbReference>
<dbReference type="AlphaFoldDB" id="A0A2T0FQ47"/>
<feature type="compositionally biased region" description="Low complexity" evidence="1">
    <location>
        <begin position="10"/>
        <end position="23"/>
    </location>
</feature>
<dbReference type="Gene3D" id="2.30.29.30">
    <property type="entry name" value="Pleckstrin-homology domain (PH domain)/Phosphotyrosine-binding domain (PTB)"/>
    <property type="match status" value="1"/>
</dbReference>
<feature type="region of interest" description="Disordered" evidence="1">
    <location>
        <begin position="1"/>
        <end position="62"/>
    </location>
</feature>
<dbReference type="GO" id="GO:0005085">
    <property type="term" value="F:guanyl-nucleotide exchange factor activity"/>
    <property type="evidence" value="ECO:0007669"/>
    <property type="project" value="InterPro"/>
</dbReference>
<dbReference type="GO" id="GO:0005737">
    <property type="term" value="C:cytoplasm"/>
    <property type="evidence" value="ECO:0007669"/>
    <property type="project" value="TreeGrafter"/>
</dbReference>
<dbReference type="Pfam" id="PF15411">
    <property type="entry name" value="PH_10"/>
    <property type="match status" value="1"/>
</dbReference>
<dbReference type="Proteomes" id="UP000238350">
    <property type="component" value="Unassembled WGS sequence"/>
</dbReference>
<dbReference type="PANTHER" id="PTHR47339">
    <property type="entry name" value="CELL DIVISION CONTROL PROTEIN 24"/>
    <property type="match status" value="1"/>
</dbReference>
<dbReference type="GO" id="GO:0030010">
    <property type="term" value="P:establishment of cell polarity"/>
    <property type="evidence" value="ECO:0007669"/>
    <property type="project" value="TreeGrafter"/>
</dbReference>
<sequence length="833" mass="93804">MAQDPANRASRSSSHVNLTSNSSQVLVPGLTKVNSNGQPRSQSVSGPTTPVPSQSWVSQRPVNPSRSLYNQCKLIMLAMKQIPELEAIIEMCASPTQGENDVPQINIGIAPQNYALDPVSHLWRILRLGSPLCILFNALLRVDENGETVQLEVLSPTESCNIKSAKKMVYHFLQACITVLKLRPEEDLFTITNMFSDSTSDLLKVLHTVEVLLKMLVDEARITSIPTVKDIELPAAQSQRDNVVLEIVNTERKYVQDLELMQQYNDAMLAGNMPREMVQAIFPYLSRIVDFQRRFLVGLEYHARLPMDEQQFHLLFSLLKQEFHLYESYTLNQREASGLALANSMQLMAFSDIMEPNHELQAMLIKPVQRICKYPLLLKQIAKSTPQAVAYYPALLKSMDIMHGMTLQINEAQRKSENEFYFNELREQLKDWRGLNADSMGELLLRGQYPVITMDSAESEYYLYLFEHVLLCCKDSAPVKKGGLSKMRAPKPSKRTSMDLKGRIYITYVTGVTVTKTDTGSYILSITWGRENAPETGTFDFRLFNEEQAQLWEQSIQKLISEVRARSLSDITTAYEDENNDTKMAQFYDDMPPQSPVDNLSLRKLSTSSLSYNPDLNGRSRSTSEANIYRPGTIGSRISNGSQTTFVSSPTFVHHHSESTIPTVSHPFNGRRGTSTSSGSIEEGSAGLNMGTMSSPQFVEQPGEFNPARYASRSSVRSNSSRFGHLELQTSNLGSPSHHPASAHPSLHDQSKLLVRLHYQVESYLIQVNADTTYEVLLSRVERKLHMCGKQFVSPLKLKYQDEDEDFVTLASTDDLQMATDCMLGDQLNIWVV</sequence>
<dbReference type="InterPro" id="IPR011993">
    <property type="entry name" value="PH-like_dom_sf"/>
</dbReference>
<gene>
    <name evidence="5" type="ORF">B9G98_04720</name>
</gene>
<feature type="compositionally biased region" description="Polar residues" evidence="1">
    <location>
        <begin position="32"/>
        <end position="62"/>
    </location>
</feature>
<evidence type="ECO:0000313" key="6">
    <source>
        <dbReference type="Proteomes" id="UP000238350"/>
    </source>
</evidence>
<dbReference type="InterPro" id="IPR053793">
    <property type="entry name" value="PB1-like"/>
</dbReference>
<dbReference type="GO" id="GO:0043332">
    <property type="term" value="C:mating projection tip"/>
    <property type="evidence" value="ECO:0007669"/>
    <property type="project" value="TreeGrafter"/>
</dbReference>
<dbReference type="GeneID" id="36518468"/>
<dbReference type="SUPFAM" id="SSF54277">
    <property type="entry name" value="CAD &amp; PB1 domains"/>
    <property type="match status" value="1"/>
</dbReference>
<dbReference type="Pfam" id="PF00564">
    <property type="entry name" value="PB1"/>
    <property type="match status" value="1"/>
</dbReference>
<feature type="region of interest" description="Disordered" evidence="1">
    <location>
        <begin position="611"/>
        <end position="641"/>
    </location>
</feature>
<evidence type="ECO:0000259" key="4">
    <source>
        <dbReference type="PROSITE" id="PS51745"/>
    </source>
</evidence>
<dbReference type="SMART" id="SM00666">
    <property type="entry name" value="PB1"/>
    <property type="match status" value="1"/>
</dbReference>
<dbReference type="OrthoDB" id="1594986at2759"/>
<dbReference type="Pfam" id="PF06395">
    <property type="entry name" value="CDC24"/>
    <property type="match status" value="1"/>
</dbReference>
<dbReference type="InterPro" id="IPR001331">
    <property type="entry name" value="GDS_CDC24_CS"/>
</dbReference>
<evidence type="ECO:0000313" key="5">
    <source>
        <dbReference type="EMBL" id="PRT57100.1"/>
    </source>
</evidence>
<dbReference type="InterPro" id="IPR000219">
    <property type="entry name" value="DH_dom"/>
</dbReference>
<feature type="domain" description="PH" evidence="2">
    <location>
        <begin position="436"/>
        <end position="561"/>
    </location>
</feature>
<proteinExistence type="predicted"/>
<evidence type="ECO:0000256" key="1">
    <source>
        <dbReference type="SAM" id="MobiDB-lite"/>
    </source>
</evidence>
<dbReference type="PROSITE" id="PS00741">
    <property type="entry name" value="DH_1"/>
    <property type="match status" value="1"/>
</dbReference>
<dbReference type="GO" id="GO:0005634">
    <property type="term" value="C:nucleus"/>
    <property type="evidence" value="ECO:0007669"/>
    <property type="project" value="TreeGrafter"/>
</dbReference>
<dbReference type="GO" id="GO:0000935">
    <property type="term" value="C:division septum"/>
    <property type="evidence" value="ECO:0007669"/>
    <property type="project" value="TreeGrafter"/>
</dbReference>
<dbReference type="InterPro" id="IPR035899">
    <property type="entry name" value="DBL_dom_sf"/>
</dbReference>
<dbReference type="PANTHER" id="PTHR47339:SF1">
    <property type="entry name" value="CELL DIVISION CONTROL PROTEIN 24"/>
    <property type="match status" value="1"/>
</dbReference>
<dbReference type="SMART" id="SM00325">
    <property type="entry name" value="RhoGEF"/>
    <property type="match status" value="1"/>
</dbReference>
<dbReference type="PROSITE" id="PS50010">
    <property type="entry name" value="DH_2"/>
    <property type="match status" value="1"/>
</dbReference>
<dbReference type="GO" id="GO:0031106">
    <property type="term" value="P:septin ring organization"/>
    <property type="evidence" value="ECO:0007669"/>
    <property type="project" value="TreeGrafter"/>
</dbReference>
<dbReference type="SUPFAM" id="SSF48065">
    <property type="entry name" value="DBL homology domain (DH-domain)"/>
    <property type="match status" value="1"/>
</dbReference>
<dbReference type="CDD" id="cd00014">
    <property type="entry name" value="CH_SF"/>
    <property type="match status" value="1"/>
</dbReference>
<dbReference type="GO" id="GO:0035556">
    <property type="term" value="P:intracellular signal transduction"/>
    <property type="evidence" value="ECO:0007669"/>
    <property type="project" value="InterPro"/>
</dbReference>